<dbReference type="AlphaFoldDB" id="A0A315ZN38"/>
<accession>A0A315ZN38</accession>
<evidence type="ECO:0000313" key="2">
    <source>
        <dbReference type="EMBL" id="SUQ16389.1"/>
    </source>
</evidence>
<keyword evidence="1" id="KW-0812">Transmembrane</keyword>
<feature type="transmembrane region" description="Helical" evidence="1">
    <location>
        <begin position="103"/>
        <end position="123"/>
    </location>
</feature>
<keyword evidence="1" id="KW-0472">Membrane</keyword>
<proteinExistence type="predicted"/>
<keyword evidence="1" id="KW-1133">Transmembrane helix</keyword>
<feature type="transmembrane region" description="Helical" evidence="1">
    <location>
        <begin position="12"/>
        <end position="29"/>
    </location>
</feature>
<dbReference type="EMBL" id="UHJJ01000029">
    <property type="protein sequence ID" value="SUQ16389.1"/>
    <property type="molecule type" value="Genomic_DNA"/>
</dbReference>
<sequence>MTIIRKSTLTTISIFTIAIVVVIAGFFLLEIEKAALNLWAFGSLLFSLVVSLVTMLTLVAPKRNKDNVSFTSGLSGAVWVYEIAVIISILFTKSFVEYLGRFILLQIAINALFFIITIVIMNVSGHIHDSNAKTHENLQNGEYDKPKRGGF</sequence>
<feature type="transmembrane region" description="Helical" evidence="1">
    <location>
        <begin position="35"/>
        <end position="58"/>
    </location>
</feature>
<evidence type="ECO:0000313" key="3">
    <source>
        <dbReference type="Proteomes" id="UP000254051"/>
    </source>
</evidence>
<dbReference type="RefSeq" id="WP_109714777.1">
    <property type="nucleotide sequence ID" value="NZ_QGDS01000029.1"/>
</dbReference>
<reference evidence="3" key="1">
    <citation type="submission" date="2017-07" db="EMBL/GenBank/DDBJ databases">
        <authorList>
            <person name="Varghese N."/>
            <person name="Submissions S."/>
        </authorList>
    </citation>
    <scope>NUCLEOTIDE SEQUENCE [LARGE SCALE GENOMIC DNA]</scope>
    <source>
        <strain evidence="3">NLAE-zl-C134</strain>
    </source>
</reference>
<organism evidence="2 3">
    <name type="scientific">Faecalicatena contorta</name>
    <dbReference type="NCBI Taxonomy" id="39482"/>
    <lineage>
        <taxon>Bacteria</taxon>
        <taxon>Bacillati</taxon>
        <taxon>Bacillota</taxon>
        <taxon>Clostridia</taxon>
        <taxon>Lachnospirales</taxon>
        <taxon>Lachnospiraceae</taxon>
        <taxon>Faecalicatena</taxon>
    </lineage>
</organism>
<protein>
    <submittedName>
        <fullName evidence="2">Uncharacterized protein</fullName>
    </submittedName>
</protein>
<evidence type="ECO:0000256" key="1">
    <source>
        <dbReference type="SAM" id="Phobius"/>
    </source>
</evidence>
<dbReference type="Proteomes" id="UP000254051">
    <property type="component" value="Unassembled WGS sequence"/>
</dbReference>
<keyword evidence="3" id="KW-1185">Reference proteome</keyword>
<feature type="transmembrane region" description="Helical" evidence="1">
    <location>
        <begin position="70"/>
        <end position="91"/>
    </location>
</feature>
<gene>
    <name evidence="2" type="ORF">SAMN05216529_1293</name>
</gene>
<name>A0A315ZN38_9FIRM</name>